<evidence type="ECO:0000256" key="2">
    <source>
        <dbReference type="ARBA" id="ARBA00022723"/>
    </source>
</evidence>
<reference evidence="6 7" key="1">
    <citation type="submission" date="2020-10" db="EMBL/GenBank/DDBJ databases">
        <title>The genome of sulfurovum sp.</title>
        <authorList>
            <person name="Xie S."/>
            <person name="Shao Z."/>
            <person name="Jiang L."/>
        </authorList>
    </citation>
    <scope>NUCLEOTIDE SEQUENCE [LARGE SCALE GENOMIC DNA]</scope>
    <source>
        <strain evidence="6 7">ST-419</strain>
    </source>
</reference>
<dbReference type="KEGG" id="sinu:IMZ28_05935"/>
<organism evidence="6 7">
    <name type="scientific">Sulfurovum indicum</name>
    <dbReference type="NCBI Taxonomy" id="2779528"/>
    <lineage>
        <taxon>Bacteria</taxon>
        <taxon>Pseudomonadati</taxon>
        <taxon>Campylobacterota</taxon>
        <taxon>Epsilonproteobacteria</taxon>
        <taxon>Campylobacterales</taxon>
        <taxon>Sulfurovaceae</taxon>
        <taxon>Sulfurovum</taxon>
    </lineage>
</organism>
<dbReference type="SUPFAM" id="SSF46626">
    <property type="entry name" value="Cytochrome c"/>
    <property type="match status" value="1"/>
</dbReference>
<evidence type="ECO:0000256" key="1">
    <source>
        <dbReference type="ARBA" id="ARBA00022617"/>
    </source>
</evidence>
<keyword evidence="7" id="KW-1185">Reference proteome</keyword>
<evidence type="ECO:0000313" key="6">
    <source>
        <dbReference type="EMBL" id="QOR61007.1"/>
    </source>
</evidence>
<dbReference type="GO" id="GO:0020037">
    <property type="term" value="F:heme binding"/>
    <property type="evidence" value="ECO:0007669"/>
    <property type="project" value="InterPro"/>
</dbReference>
<dbReference type="InterPro" id="IPR036909">
    <property type="entry name" value="Cyt_c-like_dom_sf"/>
</dbReference>
<evidence type="ECO:0000256" key="3">
    <source>
        <dbReference type="ARBA" id="ARBA00023004"/>
    </source>
</evidence>
<accession>A0A7M1S0K7</accession>
<dbReference type="GO" id="GO:0009055">
    <property type="term" value="F:electron transfer activity"/>
    <property type="evidence" value="ECO:0007669"/>
    <property type="project" value="InterPro"/>
</dbReference>
<dbReference type="Pfam" id="PF09086">
    <property type="entry name" value="DUF1924"/>
    <property type="match status" value="1"/>
</dbReference>
<dbReference type="GO" id="GO:0046872">
    <property type="term" value="F:metal ion binding"/>
    <property type="evidence" value="ECO:0007669"/>
    <property type="project" value="UniProtKB-KW"/>
</dbReference>
<evidence type="ECO:0000256" key="4">
    <source>
        <dbReference type="PROSITE-ProRule" id="PRU00433"/>
    </source>
</evidence>
<dbReference type="EMBL" id="CP063164">
    <property type="protein sequence ID" value="QOR61007.1"/>
    <property type="molecule type" value="Genomic_DNA"/>
</dbReference>
<keyword evidence="2 4" id="KW-0479">Metal-binding</keyword>
<proteinExistence type="predicted"/>
<name>A0A7M1S0K7_9BACT</name>
<evidence type="ECO:0000313" key="7">
    <source>
        <dbReference type="Proteomes" id="UP000595074"/>
    </source>
</evidence>
<evidence type="ECO:0000259" key="5">
    <source>
        <dbReference type="PROSITE" id="PS51007"/>
    </source>
</evidence>
<dbReference type="AlphaFoldDB" id="A0A7M1S0K7"/>
<sequence length="135" mass="15284">MKRELIVLAYLAGTLAYGGTVDDYIQNLAAQAKKQNPSFDGFSAKRGKNIYFSKHIGKRGKEISCASCHTNDPKQPGENIFTGKKIKPLSPSVNPKRFTDVKKIKKWLRRNFKDVYRREGSATEKGDILLFMRSN</sequence>
<keyword evidence="1 4" id="KW-0349">Heme</keyword>
<dbReference type="RefSeq" id="WP_197547678.1">
    <property type="nucleotide sequence ID" value="NZ_CP063164.1"/>
</dbReference>
<dbReference type="InterPro" id="IPR009056">
    <property type="entry name" value="Cyt_c-like_dom"/>
</dbReference>
<protein>
    <submittedName>
        <fullName evidence="6">DUF1924 domain-containing protein</fullName>
    </submittedName>
</protein>
<dbReference type="InterPro" id="IPR015170">
    <property type="entry name" value="DUF1924_SHP"/>
</dbReference>
<gene>
    <name evidence="6" type="ORF">IMZ28_05935</name>
</gene>
<feature type="domain" description="Cytochrome c" evidence="5">
    <location>
        <begin position="42"/>
        <end position="135"/>
    </location>
</feature>
<keyword evidence="3 4" id="KW-0408">Iron</keyword>
<dbReference type="PROSITE" id="PS51007">
    <property type="entry name" value="CYTC"/>
    <property type="match status" value="1"/>
</dbReference>
<dbReference type="Gene3D" id="1.10.760.10">
    <property type="entry name" value="Cytochrome c-like domain"/>
    <property type="match status" value="1"/>
</dbReference>
<dbReference type="Proteomes" id="UP000595074">
    <property type="component" value="Chromosome"/>
</dbReference>